<keyword evidence="2" id="KW-1185">Reference proteome</keyword>
<proteinExistence type="predicted"/>
<comment type="caution">
    <text evidence="1">The sequence shown here is derived from an EMBL/GenBank/DDBJ whole genome shotgun (WGS) entry which is preliminary data.</text>
</comment>
<name>A0ABS0CTQ5_9NOCA</name>
<evidence type="ECO:0000313" key="1">
    <source>
        <dbReference type="EMBL" id="MBF6298229.1"/>
    </source>
</evidence>
<protein>
    <submittedName>
        <fullName evidence="1">Uncharacterized protein</fullName>
    </submittedName>
</protein>
<reference evidence="1 2" key="1">
    <citation type="submission" date="2020-10" db="EMBL/GenBank/DDBJ databases">
        <title>Identification of Nocardia species via Next-generation sequencing and recognition of intraspecies genetic diversity.</title>
        <authorList>
            <person name="Li P."/>
            <person name="Li P."/>
            <person name="Lu B."/>
        </authorList>
    </citation>
    <scope>NUCLEOTIDE SEQUENCE [LARGE SCALE GENOMIC DNA]</scope>
    <source>
        <strain evidence="1 2">BJ06-0157</strain>
    </source>
</reference>
<dbReference type="EMBL" id="JADLQX010000007">
    <property type="protein sequence ID" value="MBF6298229.1"/>
    <property type="molecule type" value="Genomic_DNA"/>
</dbReference>
<gene>
    <name evidence="1" type="ORF">IU459_11825</name>
</gene>
<dbReference type="Proteomes" id="UP000702209">
    <property type="component" value="Unassembled WGS sequence"/>
</dbReference>
<evidence type="ECO:0000313" key="2">
    <source>
        <dbReference type="Proteomes" id="UP000702209"/>
    </source>
</evidence>
<sequence length="136" mass="14614">MTVISDTFADIAGHGDVRAVSFWAPFMRDNATGEFIVTPQYVHVAVAPDGSFTTPDLLPGMVRVRINGIAYDIRLPDWPTPLRLGPLLAEALPVPPAEEATAVRNLGGVAGALFMELDDYTALSAIDPETAYFIPD</sequence>
<dbReference type="RefSeq" id="WP_195129538.1">
    <property type="nucleotide sequence ID" value="NZ_JADLQX010000007.1"/>
</dbReference>
<accession>A0ABS0CTQ5</accession>
<organism evidence="1 2">
    <name type="scientific">Nocardia amamiensis</name>
    <dbReference type="NCBI Taxonomy" id="404578"/>
    <lineage>
        <taxon>Bacteria</taxon>
        <taxon>Bacillati</taxon>
        <taxon>Actinomycetota</taxon>
        <taxon>Actinomycetes</taxon>
        <taxon>Mycobacteriales</taxon>
        <taxon>Nocardiaceae</taxon>
        <taxon>Nocardia</taxon>
    </lineage>
</organism>